<dbReference type="Pfam" id="PF13478">
    <property type="entry name" value="XdhC_C"/>
    <property type="match status" value="1"/>
</dbReference>
<name>A0ABV1REF5_9ALTE</name>
<dbReference type="RefSeq" id="WP_350400955.1">
    <property type="nucleotide sequence ID" value="NZ_JBELOE010000102.1"/>
</dbReference>
<dbReference type="EMBL" id="JBELOE010000102">
    <property type="protein sequence ID" value="MER2491298.1"/>
    <property type="molecule type" value="Genomic_DNA"/>
</dbReference>
<gene>
    <name evidence="3" type="ORF">ABS311_05310</name>
</gene>
<accession>A0ABV1REF5</accession>
<dbReference type="PANTHER" id="PTHR30388">
    <property type="entry name" value="ALDEHYDE OXIDOREDUCTASE MOLYBDENUM COFACTOR ASSEMBLY PROTEIN"/>
    <property type="match status" value="1"/>
</dbReference>
<comment type="caution">
    <text evidence="3">The sequence shown here is derived from an EMBL/GenBank/DDBJ whole genome shotgun (WGS) entry which is preliminary data.</text>
</comment>
<dbReference type="Gene3D" id="3.40.50.720">
    <property type="entry name" value="NAD(P)-binding Rossmann-like Domain"/>
    <property type="match status" value="1"/>
</dbReference>
<dbReference type="PANTHER" id="PTHR30388:SF4">
    <property type="entry name" value="MOLYBDENUM COFACTOR INSERTION CHAPERONE PAOD"/>
    <property type="match status" value="1"/>
</dbReference>
<evidence type="ECO:0000313" key="4">
    <source>
        <dbReference type="Proteomes" id="UP001467690"/>
    </source>
</evidence>
<evidence type="ECO:0000259" key="1">
    <source>
        <dbReference type="Pfam" id="PF02625"/>
    </source>
</evidence>
<dbReference type="InterPro" id="IPR003777">
    <property type="entry name" value="XdhC_CoxI"/>
</dbReference>
<feature type="domain" description="XdhC- CoxI" evidence="1">
    <location>
        <begin position="16"/>
        <end position="81"/>
    </location>
</feature>
<dbReference type="InterPro" id="IPR027051">
    <property type="entry name" value="XdhC_Rossmann_dom"/>
</dbReference>
<proteinExistence type="predicted"/>
<dbReference type="InterPro" id="IPR052698">
    <property type="entry name" value="MoCofactor_Util/Proc"/>
</dbReference>
<dbReference type="Proteomes" id="UP001467690">
    <property type="component" value="Unassembled WGS sequence"/>
</dbReference>
<sequence length="346" mass="38543">MNHHIHCILKQWSAQKNQQLWALASIVGITGSSYRKEGAVMLISEQGQSLGMLSGGCLEADIVLQAQKCIFFNKSKMLHYDTQDQDEHSAIKLLGCGGSISVLIQPLTNQNNHHNLPCLLNQLNQNKSAVYAVKLSPNEVNECLPTNNHDLHNLKSIDNKIQIFAFKARTHLAIFGAGLDAVPMVKMAQLLGWHVSLLDDRKNQFGFKHFPQDIDLIRTPLNRETEVSLSFIRQSADVAIIMGHNLKFDASALTFMQKSKARYIGMLGPVHRQEKVIDLLPEKLNLPLYGPIGLDIGSELPEEIALSCLAEIQAAINNKHKVTLKRPRIPKQQLAQQAALKNGYSK</sequence>
<organism evidence="3 4">
    <name type="scientific">Catenovulum sediminis</name>
    <dbReference type="NCBI Taxonomy" id="1740262"/>
    <lineage>
        <taxon>Bacteria</taxon>
        <taxon>Pseudomonadati</taxon>
        <taxon>Pseudomonadota</taxon>
        <taxon>Gammaproteobacteria</taxon>
        <taxon>Alteromonadales</taxon>
        <taxon>Alteromonadaceae</taxon>
        <taxon>Catenovulum</taxon>
    </lineage>
</organism>
<dbReference type="Pfam" id="PF02625">
    <property type="entry name" value="XdhC_CoxI"/>
    <property type="match status" value="1"/>
</dbReference>
<evidence type="ECO:0000313" key="3">
    <source>
        <dbReference type="EMBL" id="MER2491298.1"/>
    </source>
</evidence>
<protein>
    <submittedName>
        <fullName evidence="3">XdhC family protein</fullName>
    </submittedName>
</protein>
<evidence type="ECO:0000259" key="2">
    <source>
        <dbReference type="Pfam" id="PF13478"/>
    </source>
</evidence>
<keyword evidence="4" id="KW-1185">Reference proteome</keyword>
<reference evidence="3 4" key="1">
    <citation type="submission" date="2024-06" db="EMBL/GenBank/DDBJ databases">
        <authorList>
            <person name="Chen R.Y."/>
        </authorList>
    </citation>
    <scope>NUCLEOTIDE SEQUENCE [LARGE SCALE GENOMIC DNA]</scope>
    <source>
        <strain evidence="3 4">D2</strain>
    </source>
</reference>
<feature type="domain" description="XdhC Rossmann" evidence="2">
    <location>
        <begin position="172"/>
        <end position="312"/>
    </location>
</feature>